<evidence type="ECO:0000256" key="1">
    <source>
        <dbReference type="ARBA" id="ARBA00010020"/>
    </source>
</evidence>
<accession>C0PS22</accession>
<evidence type="ECO:0000256" key="3">
    <source>
        <dbReference type="SAM" id="MobiDB-lite"/>
    </source>
</evidence>
<dbReference type="PANTHER" id="PTHR10460">
    <property type="entry name" value="ABL INTERACTOR FAMILY MEMBER"/>
    <property type="match status" value="1"/>
</dbReference>
<dbReference type="OMA" id="RPHLYFA"/>
<sequence>MEQKQASIDGGMTFDEFSMRRSSHFLNALEDLKSLRPHLYFAADYCEKSYLHNQEQKTKVLDNSKDYAVKALVNAVDHIGNVASKLNDLLSNETAEIAATELRIDCLKQRVLACKEYTDGKALRQQCLVQTIPRFHRHYVLPEAGISGAGAGKNSYIGLDSEQERLQLLHLEFEVSVSSTSASSSQSQSVAETPRSTISSHFSGAGWKDFRQGTKSSSFGNNQRSNVHHPPRSKGFLLSFLSGRRSAKGKPRHVS</sequence>
<organism evidence="4">
    <name type="scientific">Picea sitchensis</name>
    <name type="common">Sitka spruce</name>
    <name type="synonym">Pinus sitchensis</name>
    <dbReference type="NCBI Taxonomy" id="3332"/>
    <lineage>
        <taxon>Eukaryota</taxon>
        <taxon>Viridiplantae</taxon>
        <taxon>Streptophyta</taxon>
        <taxon>Embryophyta</taxon>
        <taxon>Tracheophyta</taxon>
        <taxon>Spermatophyta</taxon>
        <taxon>Pinopsida</taxon>
        <taxon>Pinidae</taxon>
        <taxon>Conifers I</taxon>
        <taxon>Pinales</taxon>
        <taxon>Pinaceae</taxon>
        <taxon>Picea</taxon>
    </lineage>
</organism>
<feature type="compositionally biased region" description="Basic residues" evidence="3">
    <location>
        <begin position="245"/>
        <end position="255"/>
    </location>
</feature>
<protein>
    <submittedName>
        <fullName evidence="4">Uncharacterized protein</fullName>
    </submittedName>
</protein>
<feature type="region of interest" description="Disordered" evidence="3">
    <location>
        <begin position="183"/>
        <end position="255"/>
    </location>
</feature>
<feature type="compositionally biased region" description="Polar residues" evidence="3">
    <location>
        <begin position="213"/>
        <end position="225"/>
    </location>
</feature>
<evidence type="ECO:0000256" key="2">
    <source>
        <dbReference type="ARBA" id="ARBA00025223"/>
    </source>
</evidence>
<proteinExistence type="evidence at transcript level"/>
<name>C0PS22_PICSI</name>
<comment type="similarity">
    <text evidence="1">Belongs to the ABI family.</text>
</comment>
<dbReference type="EMBL" id="BT071137">
    <property type="protein sequence ID" value="ACN40612.1"/>
    <property type="molecule type" value="mRNA"/>
</dbReference>
<dbReference type="AlphaFoldDB" id="C0PS22"/>
<dbReference type="Gene3D" id="6.10.140.1620">
    <property type="match status" value="1"/>
</dbReference>
<dbReference type="PANTHER" id="PTHR10460:SF0">
    <property type="entry name" value="ABELSON INTERACTING PROTEIN, ISOFORM D"/>
    <property type="match status" value="1"/>
</dbReference>
<comment type="function">
    <text evidence="2">Involved in regulation of actin and microtubule organization. Part of a WAVE complex that activates the Arp2/3 complex.</text>
</comment>
<dbReference type="InterPro" id="IPR028457">
    <property type="entry name" value="ABI"/>
</dbReference>
<feature type="compositionally biased region" description="Low complexity" evidence="3">
    <location>
        <begin position="183"/>
        <end position="193"/>
    </location>
</feature>
<evidence type="ECO:0000313" key="4">
    <source>
        <dbReference type="EMBL" id="ACN40612.1"/>
    </source>
</evidence>
<reference evidence="4" key="1">
    <citation type="submission" date="2009-02" db="EMBL/GenBank/DDBJ databases">
        <title>Full length sequence-verified cDNA sequences from Sitka spruce (Picea sitchensis).</title>
        <authorList>
            <person name="Reid K.E."/>
            <person name="Liao N."/>
            <person name="Ralph S."/>
            <person name="Kolosova N."/>
            <person name="Oddy C."/>
            <person name="Moore R."/>
            <person name="Mayo M."/>
            <person name="Wagner S."/>
            <person name="King J."/>
            <person name="Yanchuk A."/>
            <person name="Holt R."/>
            <person name="Jones S."/>
            <person name="Marra M."/>
            <person name="Ritland C.E."/>
            <person name="Ritland K."/>
            <person name="Bohlmann J."/>
        </authorList>
    </citation>
    <scope>NUCLEOTIDE SEQUENCE</scope>
    <source>
        <tissue evidence="4">Green portion of the leader tissue</tissue>
    </source>
</reference>